<gene>
    <name evidence="1" type="ORF">DK843_13540</name>
</gene>
<dbReference type="KEGG" id="chri:DK842_07980"/>
<name>A0A344UIX6_9NEIS</name>
<dbReference type="KEGG" id="chrb:DK843_13540"/>
<sequence>MEPISDFSLEPPPESQPDRIYSWLWMNGRRTSTRLKGLSLSHQFRLADGYLLISDFDCPFEEVTVFTLLDLRLRKLCSRSIGAWYCSFLLSGIEWRSPCHALLDFGGGDYWELNLRRFHLPLLRPRLRIRPCSDQTA</sequence>
<protein>
    <submittedName>
        <fullName evidence="1">Uncharacterized protein</fullName>
    </submittedName>
</protein>
<organism evidence="1 2">
    <name type="scientific">Chromobacterium phragmitis</name>
    <dbReference type="NCBI Taxonomy" id="2202141"/>
    <lineage>
        <taxon>Bacteria</taxon>
        <taxon>Pseudomonadati</taxon>
        <taxon>Pseudomonadota</taxon>
        <taxon>Betaproteobacteria</taxon>
        <taxon>Neisseriales</taxon>
        <taxon>Chromobacteriaceae</taxon>
        <taxon>Chromobacterium</taxon>
    </lineage>
</organism>
<accession>A0A344UIX6</accession>
<dbReference type="AlphaFoldDB" id="A0A344UIX6"/>
<reference evidence="1 2" key="1">
    <citation type="submission" date="2018-05" db="EMBL/GenBank/DDBJ databases">
        <title>Genome sequencing, assembly and analysis of the novel insecticidal bacterium, Chromobacterium phragmitis.</title>
        <authorList>
            <person name="Sparks M.E."/>
            <person name="Blackburn M.B."/>
            <person name="Gundersen-Rindal D.E."/>
        </authorList>
    </citation>
    <scope>NUCLEOTIDE SEQUENCE [LARGE SCALE GENOMIC DNA]</scope>
    <source>
        <strain evidence="1">IIBBL 274-1</strain>
    </source>
</reference>
<proteinExistence type="predicted"/>
<dbReference type="EMBL" id="CP029554">
    <property type="protein sequence ID" value="AXE35224.1"/>
    <property type="molecule type" value="Genomic_DNA"/>
</dbReference>
<evidence type="ECO:0000313" key="2">
    <source>
        <dbReference type="Proteomes" id="UP000252038"/>
    </source>
</evidence>
<dbReference type="Proteomes" id="UP000252038">
    <property type="component" value="Chromosome"/>
</dbReference>
<evidence type="ECO:0000313" key="1">
    <source>
        <dbReference type="EMBL" id="AXE35224.1"/>
    </source>
</evidence>